<dbReference type="PRINTS" id="PR00377">
    <property type="entry name" value="IMPHPHTASES"/>
</dbReference>
<dbReference type="PROSITE" id="PS00629">
    <property type="entry name" value="IMP_1"/>
    <property type="match status" value="1"/>
</dbReference>
<dbReference type="AlphaFoldDB" id="A0A9D1NDK5"/>
<dbReference type="Proteomes" id="UP000886861">
    <property type="component" value="Unassembled WGS sequence"/>
</dbReference>
<evidence type="ECO:0000256" key="1">
    <source>
        <dbReference type="ARBA" id="ARBA00022723"/>
    </source>
</evidence>
<feature type="binding site" evidence="4">
    <location>
        <position position="68"/>
    </location>
    <ligand>
        <name>Mg(2+)</name>
        <dbReference type="ChEBI" id="CHEBI:18420"/>
        <label>1</label>
        <note>catalytic</note>
    </ligand>
</feature>
<sequence>MRFKQYDKEAKFLQNLVKNANNLIKKHQILTKNKDNNGDLVTNLDLMIEKYFIKRIKKTYPNFNIVSEEYNPKEKPTENCFIIDPIDGTVNFANNLPCWGIQIAMRKDGKTIASVLSMPTINETYVAVLGQGAYLNGKQTYVRSEVKGKPLYSFEVAYNNPEASSKIFKNLHTIAGSRKFGSTCSALCFVAKGALSGAIYFSNHIWDTEPGTFLITEAGGKVYSTKNYTLAANNDEFLELLKECLKKNFNKNEKS</sequence>
<dbReference type="PANTHER" id="PTHR20854:SF4">
    <property type="entry name" value="INOSITOL-1-MONOPHOSPHATASE-RELATED"/>
    <property type="match status" value="1"/>
</dbReference>
<dbReference type="Gene3D" id="3.40.190.80">
    <property type="match status" value="1"/>
</dbReference>
<dbReference type="GO" id="GO:0046872">
    <property type="term" value="F:metal ion binding"/>
    <property type="evidence" value="ECO:0007669"/>
    <property type="project" value="UniProtKB-KW"/>
</dbReference>
<proteinExistence type="predicted"/>
<dbReference type="InterPro" id="IPR020583">
    <property type="entry name" value="Inositol_monoP_metal-BS"/>
</dbReference>
<accession>A0A9D1NDK5</accession>
<feature type="coiled-coil region" evidence="5">
    <location>
        <begin position="3"/>
        <end position="33"/>
    </location>
</feature>
<reference evidence="6" key="2">
    <citation type="journal article" date="2021" name="PeerJ">
        <title>Extensive microbial diversity within the chicken gut microbiome revealed by metagenomics and culture.</title>
        <authorList>
            <person name="Gilroy R."/>
            <person name="Ravi A."/>
            <person name="Getino M."/>
            <person name="Pursley I."/>
            <person name="Horton D.L."/>
            <person name="Alikhan N.F."/>
            <person name="Baker D."/>
            <person name="Gharbi K."/>
            <person name="Hall N."/>
            <person name="Watson M."/>
            <person name="Adriaenssens E.M."/>
            <person name="Foster-Nyarko E."/>
            <person name="Jarju S."/>
            <person name="Secka A."/>
            <person name="Antonio M."/>
            <person name="Oren A."/>
            <person name="Chaudhuri R.R."/>
            <person name="La Ragione R."/>
            <person name="Hildebrand F."/>
            <person name="Pallen M.J."/>
        </authorList>
    </citation>
    <scope>NUCLEOTIDE SEQUENCE</scope>
    <source>
        <strain evidence="6">CHK186-9395</strain>
    </source>
</reference>
<evidence type="ECO:0000256" key="3">
    <source>
        <dbReference type="ARBA" id="ARBA00022842"/>
    </source>
</evidence>
<comment type="caution">
    <text evidence="6">The sequence shown here is derived from an EMBL/GenBank/DDBJ whole genome shotgun (WGS) entry which is preliminary data.</text>
</comment>
<evidence type="ECO:0000256" key="5">
    <source>
        <dbReference type="SAM" id="Coils"/>
    </source>
</evidence>
<keyword evidence="5" id="KW-0175">Coiled coil</keyword>
<feature type="binding site" evidence="4">
    <location>
        <position position="84"/>
    </location>
    <ligand>
        <name>Mg(2+)</name>
        <dbReference type="ChEBI" id="CHEBI:18420"/>
        <label>1</label>
        <note>catalytic</note>
    </ligand>
</feature>
<dbReference type="EMBL" id="DVOJ01000005">
    <property type="protein sequence ID" value="HIV01154.1"/>
    <property type="molecule type" value="Genomic_DNA"/>
</dbReference>
<gene>
    <name evidence="6" type="ORF">IAA62_01190</name>
</gene>
<protein>
    <submittedName>
        <fullName evidence="6">Inositol monophosphatase family protein</fullName>
    </submittedName>
</protein>
<comment type="cofactor">
    <cofactor evidence="4">
        <name>Mg(2+)</name>
        <dbReference type="ChEBI" id="CHEBI:18420"/>
    </cofactor>
</comment>
<evidence type="ECO:0000313" key="7">
    <source>
        <dbReference type="Proteomes" id="UP000886861"/>
    </source>
</evidence>
<dbReference type="SUPFAM" id="SSF56655">
    <property type="entry name" value="Carbohydrate phosphatase"/>
    <property type="match status" value="1"/>
</dbReference>
<dbReference type="PANTHER" id="PTHR20854">
    <property type="entry name" value="INOSITOL MONOPHOSPHATASE"/>
    <property type="match status" value="1"/>
</dbReference>
<dbReference type="Gene3D" id="3.30.540.10">
    <property type="entry name" value="Fructose-1,6-Bisphosphatase, subunit A, domain 1"/>
    <property type="match status" value="1"/>
</dbReference>
<dbReference type="GO" id="GO:0008934">
    <property type="term" value="F:inositol monophosphate 1-phosphatase activity"/>
    <property type="evidence" value="ECO:0007669"/>
    <property type="project" value="TreeGrafter"/>
</dbReference>
<evidence type="ECO:0000256" key="4">
    <source>
        <dbReference type="PIRSR" id="PIRSR600760-2"/>
    </source>
</evidence>
<dbReference type="CDD" id="cd01637">
    <property type="entry name" value="IMPase_like"/>
    <property type="match status" value="1"/>
</dbReference>
<keyword evidence="1 4" id="KW-0479">Metal-binding</keyword>
<feature type="binding site" evidence="4">
    <location>
        <position position="87"/>
    </location>
    <ligand>
        <name>Mg(2+)</name>
        <dbReference type="ChEBI" id="CHEBI:18420"/>
        <label>1</label>
        <note>catalytic</note>
    </ligand>
</feature>
<organism evidence="6 7">
    <name type="scientific">Candidatus Caccopulliclostridium gallistercoris</name>
    <dbReference type="NCBI Taxonomy" id="2840719"/>
    <lineage>
        <taxon>Bacteria</taxon>
        <taxon>Bacillati</taxon>
        <taxon>Bacillota</taxon>
        <taxon>Clostridia</taxon>
        <taxon>Candidatus Caccopulliclostridium</taxon>
    </lineage>
</organism>
<name>A0A9D1NDK5_9FIRM</name>
<dbReference type="GO" id="GO:0006020">
    <property type="term" value="P:inositol metabolic process"/>
    <property type="evidence" value="ECO:0007669"/>
    <property type="project" value="TreeGrafter"/>
</dbReference>
<keyword evidence="3 4" id="KW-0460">Magnesium</keyword>
<reference evidence="6" key="1">
    <citation type="submission" date="2020-10" db="EMBL/GenBank/DDBJ databases">
        <authorList>
            <person name="Gilroy R."/>
        </authorList>
    </citation>
    <scope>NUCLEOTIDE SEQUENCE</scope>
    <source>
        <strain evidence="6">CHK186-9395</strain>
    </source>
</reference>
<dbReference type="Pfam" id="PF00459">
    <property type="entry name" value="Inositol_P"/>
    <property type="match status" value="1"/>
</dbReference>
<feature type="binding site" evidence="4">
    <location>
        <position position="86"/>
    </location>
    <ligand>
        <name>Mg(2+)</name>
        <dbReference type="ChEBI" id="CHEBI:18420"/>
        <label>1</label>
        <note>catalytic</note>
    </ligand>
</feature>
<dbReference type="GO" id="GO:0007165">
    <property type="term" value="P:signal transduction"/>
    <property type="evidence" value="ECO:0007669"/>
    <property type="project" value="TreeGrafter"/>
</dbReference>
<evidence type="ECO:0000256" key="2">
    <source>
        <dbReference type="ARBA" id="ARBA00022801"/>
    </source>
</evidence>
<dbReference type="InterPro" id="IPR000760">
    <property type="entry name" value="Inositol_monophosphatase-like"/>
</dbReference>
<feature type="binding site" evidence="4">
    <location>
        <position position="207"/>
    </location>
    <ligand>
        <name>Mg(2+)</name>
        <dbReference type="ChEBI" id="CHEBI:18420"/>
        <label>1</label>
        <note>catalytic</note>
    </ligand>
</feature>
<evidence type="ECO:0000313" key="6">
    <source>
        <dbReference type="EMBL" id="HIV01154.1"/>
    </source>
</evidence>
<keyword evidence="2" id="KW-0378">Hydrolase</keyword>